<dbReference type="Pfam" id="PF01541">
    <property type="entry name" value="GIY-YIG"/>
    <property type="match status" value="1"/>
</dbReference>
<evidence type="ECO:0000259" key="2">
    <source>
        <dbReference type="PROSITE" id="PS50164"/>
    </source>
</evidence>
<accession>A0ABT6RCJ2</accession>
<comment type="similarity">
    <text evidence="1">Belongs to the UPF0213 family.</text>
</comment>
<dbReference type="InterPro" id="IPR050190">
    <property type="entry name" value="UPF0213_domain"/>
</dbReference>
<dbReference type="CDD" id="cd10448">
    <property type="entry name" value="GIY-YIG_unchar_3"/>
    <property type="match status" value="1"/>
</dbReference>
<dbReference type="Gene3D" id="3.40.1440.10">
    <property type="entry name" value="GIY-YIG endonuclease"/>
    <property type="match status" value="1"/>
</dbReference>
<dbReference type="RefSeq" id="WP_282334214.1">
    <property type="nucleotide sequence ID" value="NZ_JASBRG010000006.1"/>
</dbReference>
<organism evidence="3 4">
    <name type="scientific">Pinibacter soli</name>
    <dbReference type="NCBI Taxonomy" id="3044211"/>
    <lineage>
        <taxon>Bacteria</taxon>
        <taxon>Pseudomonadati</taxon>
        <taxon>Bacteroidota</taxon>
        <taxon>Chitinophagia</taxon>
        <taxon>Chitinophagales</taxon>
        <taxon>Chitinophagaceae</taxon>
        <taxon>Pinibacter</taxon>
    </lineage>
</organism>
<dbReference type="InterPro" id="IPR000305">
    <property type="entry name" value="GIY-YIG_endonuc"/>
</dbReference>
<keyword evidence="4" id="KW-1185">Reference proteome</keyword>
<dbReference type="Proteomes" id="UP001226434">
    <property type="component" value="Unassembled WGS sequence"/>
</dbReference>
<dbReference type="SUPFAM" id="SSF82771">
    <property type="entry name" value="GIY-YIG endonuclease"/>
    <property type="match status" value="1"/>
</dbReference>
<evidence type="ECO:0000313" key="3">
    <source>
        <dbReference type="EMBL" id="MDI3320115.1"/>
    </source>
</evidence>
<name>A0ABT6RCJ2_9BACT</name>
<comment type="caution">
    <text evidence="3">The sequence shown here is derived from an EMBL/GenBank/DDBJ whole genome shotgun (WGS) entry which is preliminary data.</text>
</comment>
<dbReference type="EMBL" id="JASBRG010000006">
    <property type="protein sequence ID" value="MDI3320115.1"/>
    <property type="molecule type" value="Genomic_DNA"/>
</dbReference>
<dbReference type="PROSITE" id="PS50164">
    <property type="entry name" value="GIY_YIG"/>
    <property type="match status" value="1"/>
</dbReference>
<evidence type="ECO:0000313" key="4">
    <source>
        <dbReference type="Proteomes" id="UP001226434"/>
    </source>
</evidence>
<evidence type="ECO:0000256" key="1">
    <source>
        <dbReference type="ARBA" id="ARBA00007435"/>
    </source>
</evidence>
<dbReference type="InterPro" id="IPR035901">
    <property type="entry name" value="GIY-YIG_endonuc_sf"/>
</dbReference>
<proteinExistence type="inferred from homology"/>
<protein>
    <submittedName>
        <fullName evidence="3">GIY-YIG nuclease family protein</fullName>
    </submittedName>
</protein>
<dbReference type="PANTHER" id="PTHR34477:SF5">
    <property type="entry name" value="BSL5627 PROTEIN"/>
    <property type="match status" value="1"/>
</dbReference>
<reference evidence="3 4" key="1">
    <citation type="submission" date="2023-05" db="EMBL/GenBank/DDBJ databases">
        <title>Genome sequence of Pinibacter sp. MAH-24.</title>
        <authorList>
            <person name="Huq M.A."/>
        </authorList>
    </citation>
    <scope>NUCLEOTIDE SEQUENCE [LARGE SCALE GENOMIC DNA]</scope>
    <source>
        <strain evidence="3 4">MAH-24</strain>
    </source>
</reference>
<feature type="domain" description="GIY-YIG" evidence="2">
    <location>
        <begin position="6"/>
        <end position="84"/>
    </location>
</feature>
<gene>
    <name evidence="3" type="ORF">QJ048_10050</name>
</gene>
<dbReference type="PANTHER" id="PTHR34477">
    <property type="entry name" value="UPF0213 PROTEIN YHBQ"/>
    <property type="match status" value="1"/>
</dbReference>
<sequence>MILRMQVYHVYIVTNYTRTVLYTGVTNNLEQRIAEHYLNRNDQSSFTGKYKTYYLLFYEAHQYILNAIAREKEIKGWSRPKKLALIKSFNPEMIFLNNEISSKWPPDEIFHRKDLL</sequence>